<dbReference type="EMBL" id="VSSQ01038792">
    <property type="protein sequence ID" value="MPM91777.1"/>
    <property type="molecule type" value="Genomic_DNA"/>
</dbReference>
<evidence type="ECO:0000313" key="1">
    <source>
        <dbReference type="EMBL" id="MPM91777.1"/>
    </source>
</evidence>
<comment type="caution">
    <text evidence="1">The sequence shown here is derived from an EMBL/GenBank/DDBJ whole genome shotgun (WGS) entry which is preliminary data.</text>
</comment>
<sequence>MSNEHGSQPQVGNADAAAQQSRKGCRQCGGQREDLCAGALGIHFATDGAAVPVLAIASTGATDRVVDDRSRERAALAHVVGAGGHALVCLTDHDHAGDGQRDDQADCQCDHQFHQAEAAVGLSQMAIECGKGRCDHGQNSGAFRVTRVASRLVSVLPRDG</sequence>
<proteinExistence type="predicted"/>
<accession>A0A645DR21</accession>
<dbReference type="AlphaFoldDB" id="A0A645DR21"/>
<protein>
    <submittedName>
        <fullName evidence="1">Uncharacterized protein</fullName>
    </submittedName>
</protein>
<gene>
    <name evidence="1" type="ORF">SDC9_138911</name>
</gene>
<organism evidence="1">
    <name type="scientific">bioreactor metagenome</name>
    <dbReference type="NCBI Taxonomy" id="1076179"/>
    <lineage>
        <taxon>unclassified sequences</taxon>
        <taxon>metagenomes</taxon>
        <taxon>ecological metagenomes</taxon>
    </lineage>
</organism>
<name>A0A645DR21_9ZZZZ</name>
<reference evidence="1" key="1">
    <citation type="submission" date="2019-08" db="EMBL/GenBank/DDBJ databases">
        <authorList>
            <person name="Kucharzyk K."/>
            <person name="Murdoch R.W."/>
            <person name="Higgins S."/>
            <person name="Loffler F."/>
        </authorList>
    </citation>
    <scope>NUCLEOTIDE SEQUENCE</scope>
</reference>